<proteinExistence type="predicted"/>
<feature type="transmembrane region" description="Helical" evidence="2">
    <location>
        <begin position="117"/>
        <end position="137"/>
    </location>
</feature>
<keyword evidence="2" id="KW-1133">Transmembrane helix</keyword>
<feature type="region of interest" description="Disordered" evidence="1">
    <location>
        <begin position="1"/>
        <end position="38"/>
    </location>
</feature>
<protein>
    <recommendedName>
        <fullName evidence="5">Integral membrane protein</fullName>
    </recommendedName>
</protein>
<feature type="transmembrane region" description="Helical" evidence="2">
    <location>
        <begin position="227"/>
        <end position="245"/>
    </location>
</feature>
<dbReference type="RefSeq" id="WP_323447500.1">
    <property type="nucleotide sequence ID" value="NZ_BSBI01000005.1"/>
</dbReference>
<feature type="transmembrane region" description="Helical" evidence="2">
    <location>
        <begin position="350"/>
        <end position="373"/>
    </location>
</feature>
<organism evidence="3 4">
    <name type="scientific">Streptomyces yaizuensis</name>
    <dbReference type="NCBI Taxonomy" id="2989713"/>
    <lineage>
        <taxon>Bacteria</taxon>
        <taxon>Bacillati</taxon>
        <taxon>Actinomycetota</taxon>
        <taxon>Actinomycetes</taxon>
        <taxon>Kitasatosporales</taxon>
        <taxon>Streptomycetaceae</taxon>
        <taxon>Streptomyces</taxon>
    </lineage>
</organism>
<feature type="transmembrane region" description="Helical" evidence="2">
    <location>
        <begin position="313"/>
        <end position="330"/>
    </location>
</feature>
<feature type="transmembrane region" description="Helical" evidence="2">
    <location>
        <begin position="149"/>
        <end position="166"/>
    </location>
</feature>
<keyword evidence="2" id="KW-0472">Membrane</keyword>
<feature type="transmembrane region" description="Helical" evidence="2">
    <location>
        <begin position="252"/>
        <end position="271"/>
    </location>
</feature>
<name>A0ABQ5NZP3_9ACTN</name>
<evidence type="ECO:0000256" key="1">
    <source>
        <dbReference type="SAM" id="MobiDB-lite"/>
    </source>
</evidence>
<dbReference type="Pfam" id="PF19528">
    <property type="entry name" value="DUF6056"/>
    <property type="match status" value="1"/>
</dbReference>
<keyword evidence="2" id="KW-0812">Transmembrane</keyword>
<feature type="transmembrane region" description="Helical" evidence="2">
    <location>
        <begin position="418"/>
        <end position="439"/>
    </location>
</feature>
<keyword evidence="4" id="KW-1185">Reference proteome</keyword>
<evidence type="ECO:0000313" key="3">
    <source>
        <dbReference type="EMBL" id="GLF95436.1"/>
    </source>
</evidence>
<comment type="caution">
    <text evidence="3">The sequence shown here is derived from an EMBL/GenBank/DDBJ whole genome shotgun (WGS) entry which is preliminary data.</text>
</comment>
<gene>
    <name evidence="3" type="ORF">SYYSPA8_14085</name>
</gene>
<dbReference type="EMBL" id="BSBI01000005">
    <property type="protein sequence ID" value="GLF95436.1"/>
    <property type="molecule type" value="Genomic_DNA"/>
</dbReference>
<dbReference type="Proteomes" id="UP001291653">
    <property type="component" value="Unassembled WGS sequence"/>
</dbReference>
<feature type="transmembrane region" description="Helical" evidence="2">
    <location>
        <begin position="205"/>
        <end position="221"/>
    </location>
</feature>
<evidence type="ECO:0008006" key="5">
    <source>
        <dbReference type="Google" id="ProtNLM"/>
    </source>
</evidence>
<accession>A0ABQ5NZP3</accession>
<dbReference type="InterPro" id="IPR045691">
    <property type="entry name" value="DUF6056"/>
</dbReference>
<sequence>MTVVQLAERAPAEATTVPATATAPGTADGGHPPAPPGRRRVHPAAALALLPLGLLGAALWLGRHVRPGADDWCFLPFVRDEGVVGLVDKFYLRDNGRVVNAALTGAYARFDIAGHQWYALVTGVMMAGVVWAVAAAVPAGRPLVVPRGLPALLAATVTALFLLGSPNTYKTFYWPASSVSHTLAPVLACAALVPLLRARSRGGRIAALATAFLTGAALGTLSEESSVVALVVLGCALPLGHLLLAGRRRAYARAWCLAGIAGTVAGLLVLVTSPGSRTRRERYGAEGLTVFAPESLTGSLTAFAQIVQTLVTSWQYLGAVAVGALAGLVVRTRPGASPPYVRGRRSTALLAGTGVVAFLVSGYLCTLVAYPVFGDGIVVVTRAWNDFLLLYVALLTCAGALIGRAVGRRVRSVGAVRAARGICAAAVVVVCAALALSLVRLGEDMRVRAGQWDRQDRWMRDRAAAGDRVLPYTPTSVAGMGEPFGKHGSWPAGCVADYYRVDRVTHATRLP</sequence>
<reference evidence="3 4" key="1">
    <citation type="submission" date="2022-10" db="EMBL/GenBank/DDBJ databases">
        <title>Draft genome sequence of Streptomyces sp. YSPA8.</title>
        <authorList>
            <person name="Moriuchi R."/>
            <person name="Dohra H."/>
            <person name="Yamamura H."/>
            <person name="Kodani S."/>
        </authorList>
    </citation>
    <scope>NUCLEOTIDE SEQUENCE [LARGE SCALE GENOMIC DNA]</scope>
    <source>
        <strain evidence="3 4">YSPA8</strain>
    </source>
</reference>
<feature type="compositionally biased region" description="Low complexity" evidence="1">
    <location>
        <begin position="7"/>
        <end position="31"/>
    </location>
</feature>
<feature type="transmembrane region" description="Helical" evidence="2">
    <location>
        <begin position="388"/>
        <end position="406"/>
    </location>
</feature>
<evidence type="ECO:0000313" key="4">
    <source>
        <dbReference type="Proteomes" id="UP001291653"/>
    </source>
</evidence>
<evidence type="ECO:0000256" key="2">
    <source>
        <dbReference type="SAM" id="Phobius"/>
    </source>
</evidence>